<keyword evidence="3" id="KW-1185">Reference proteome</keyword>
<dbReference type="AlphaFoldDB" id="A0A1Y2IB53"/>
<evidence type="ECO:0000313" key="2">
    <source>
        <dbReference type="EMBL" id="OSC97923.1"/>
    </source>
</evidence>
<dbReference type="Proteomes" id="UP000193067">
    <property type="component" value="Unassembled WGS sequence"/>
</dbReference>
<organism evidence="2 3">
    <name type="scientific">Trametes coccinea (strain BRFM310)</name>
    <name type="common">Pycnoporus coccineus</name>
    <dbReference type="NCBI Taxonomy" id="1353009"/>
    <lineage>
        <taxon>Eukaryota</taxon>
        <taxon>Fungi</taxon>
        <taxon>Dikarya</taxon>
        <taxon>Basidiomycota</taxon>
        <taxon>Agaricomycotina</taxon>
        <taxon>Agaricomycetes</taxon>
        <taxon>Polyporales</taxon>
        <taxon>Polyporaceae</taxon>
        <taxon>Trametes</taxon>
    </lineage>
</organism>
<dbReference type="EMBL" id="KZ084144">
    <property type="protein sequence ID" value="OSC97923.1"/>
    <property type="molecule type" value="Genomic_DNA"/>
</dbReference>
<feature type="compositionally biased region" description="Low complexity" evidence="1">
    <location>
        <begin position="10"/>
        <end position="21"/>
    </location>
</feature>
<sequence>MLQTSRYRVPAGPLSAPPGGSQTVIVAGRTSTQQLSADNLKPKILTQDYVVADALESFTYTFLRALLTRRKRDGELTRDECGLLRLLRTSGAKTAPDVRGLLRQQLRAMQLAGKNRLPGVDVEREQRGVLAIVEGVFRLLQVHEQAFQDEALVHTSSQPPLNSEEGFAATAVLYETYIRAFQEMKDRSVNTTVISPVPNIEGLQQSLHGKIVGENRLPNEMHDTLVKGSCRTHTKMCGKENVPLARIDYK</sequence>
<evidence type="ECO:0000256" key="1">
    <source>
        <dbReference type="SAM" id="MobiDB-lite"/>
    </source>
</evidence>
<accession>A0A1Y2IB53</accession>
<gene>
    <name evidence="2" type="ORF">PYCCODRAFT_1439737</name>
</gene>
<evidence type="ECO:0000313" key="3">
    <source>
        <dbReference type="Proteomes" id="UP000193067"/>
    </source>
</evidence>
<proteinExistence type="predicted"/>
<reference evidence="2 3" key="1">
    <citation type="journal article" date="2015" name="Biotechnol. Biofuels">
        <title>Enhanced degradation of softwood versus hardwood by the white-rot fungus Pycnoporus coccineus.</title>
        <authorList>
            <person name="Couturier M."/>
            <person name="Navarro D."/>
            <person name="Chevret D."/>
            <person name="Henrissat B."/>
            <person name="Piumi F."/>
            <person name="Ruiz-Duenas F.J."/>
            <person name="Martinez A.T."/>
            <person name="Grigoriev I.V."/>
            <person name="Riley R."/>
            <person name="Lipzen A."/>
            <person name="Berrin J.G."/>
            <person name="Master E.R."/>
            <person name="Rosso M.N."/>
        </authorList>
    </citation>
    <scope>NUCLEOTIDE SEQUENCE [LARGE SCALE GENOMIC DNA]</scope>
    <source>
        <strain evidence="2 3">BRFM310</strain>
    </source>
</reference>
<dbReference type="OrthoDB" id="2749785at2759"/>
<feature type="region of interest" description="Disordered" evidence="1">
    <location>
        <begin position="1"/>
        <end position="21"/>
    </location>
</feature>
<name>A0A1Y2IB53_TRAC3</name>
<protein>
    <submittedName>
        <fullName evidence="2">Uncharacterized protein</fullName>
    </submittedName>
</protein>